<feature type="domain" description="Protein kinase" evidence="11">
    <location>
        <begin position="1"/>
        <end position="207"/>
    </location>
</feature>
<dbReference type="GO" id="GO:0017148">
    <property type="term" value="P:negative regulation of translation"/>
    <property type="evidence" value="ECO:0007669"/>
    <property type="project" value="UniProtKB-KW"/>
</dbReference>
<comment type="catalytic activity">
    <reaction evidence="10">
        <text>L-seryl-[protein] + ATP = O-phospho-L-seryl-[protein] + ADP + H(+)</text>
        <dbReference type="Rhea" id="RHEA:17989"/>
        <dbReference type="Rhea" id="RHEA-COMP:9863"/>
        <dbReference type="Rhea" id="RHEA-COMP:11604"/>
        <dbReference type="ChEBI" id="CHEBI:15378"/>
        <dbReference type="ChEBI" id="CHEBI:29999"/>
        <dbReference type="ChEBI" id="CHEBI:30616"/>
        <dbReference type="ChEBI" id="CHEBI:83421"/>
        <dbReference type="ChEBI" id="CHEBI:456216"/>
        <dbReference type="EC" id="2.7.11.1"/>
    </reaction>
    <physiologicalReaction direction="left-to-right" evidence="10">
        <dbReference type="Rhea" id="RHEA:17990"/>
    </physiologicalReaction>
</comment>
<reference evidence="12" key="1">
    <citation type="submission" date="2021-04" db="EMBL/GenBank/DDBJ databases">
        <authorList>
            <consortium name="Molecular Ecology Group"/>
        </authorList>
    </citation>
    <scope>NUCLEOTIDE SEQUENCE</scope>
</reference>
<feature type="non-terminal residue" evidence="12">
    <location>
        <position position="1"/>
    </location>
</feature>
<dbReference type="PROSITE" id="PS00108">
    <property type="entry name" value="PROTEIN_KINASE_ST"/>
    <property type="match status" value="1"/>
</dbReference>
<dbReference type="GO" id="GO:0005737">
    <property type="term" value="C:cytoplasm"/>
    <property type="evidence" value="ECO:0007669"/>
    <property type="project" value="TreeGrafter"/>
</dbReference>
<dbReference type="PROSITE" id="PS50011">
    <property type="entry name" value="PROTEIN_KINASE_DOM"/>
    <property type="match status" value="1"/>
</dbReference>
<evidence type="ECO:0000256" key="1">
    <source>
        <dbReference type="ARBA" id="ARBA00012513"/>
    </source>
</evidence>
<evidence type="ECO:0000256" key="9">
    <source>
        <dbReference type="ARBA" id="ARBA00048659"/>
    </source>
</evidence>
<evidence type="ECO:0000256" key="4">
    <source>
        <dbReference type="ARBA" id="ARBA00022741"/>
    </source>
</evidence>
<evidence type="ECO:0000259" key="11">
    <source>
        <dbReference type="PROSITE" id="PS50011"/>
    </source>
</evidence>
<keyword evidence="4" id="KW-0547">Nucleotide-binding</keyword>
<keyword evidence="5" id="KW-0418">Kinase</keyword>
<comment type="caution">
    <text evidence="12">The sequence shown here is derived from an EMBL/GenBank/DDBJ whole genome shotgun (WGS) entry which is preliminary data.</text>
</comment>
<keyword evidence="7" id="KW-0652">Protein synthesis inhibitor</keyword>
<dbReference type="GO" id="GO:0005634">
    <property type="term" value="C:nucleus"/>
    <property type="evidence" value="ECO:0007669"/>
    <property type="project" value="TreeGrafter"/>
</dbReference>
<evidence type="ECO:0000313" key="12">
    <source>
        <dbReference type="EMBL" id="CAG5122220.1"/>
    </source>
</evidence>
<keyword evidence="3" id="KW-0808">Transferase</keyword>
<evidence type="ECO:0000313" key="13">
    <source>
        <dbReference type="Proteomes" id="UP000678393"/>
    </source>
</evidence>
<sequence length="232" mass="26476">DKQLLCIQMELCNCTLHYWLEKRNRTVDYETLDLHPDVKQIFHEILCGVSYLHSRGLMHRDLKPQNIFLMGNNLHVKIGDFGLIKSVNGNDSICSSPSVEGIPVDFNTTTRVIGSKMYGSPELLSGQKCDTKCDIYSLGILLFEMCSIFTTGMERFETLSELRDKNRCSGKLRRIWSELKIQLIEELINPVAELRPTAEEVLKNPLFDPEHVELPREASADAQLMGFANKKK</sequence>
<evidence type="ECO:0000256" key="10">
    <source>
        <dbReference type="ARBA" id="ARBA00048977"/>
    </source>
</evidence>
<dbReference type="InterPro" id="IPR011009">
    <property type="entry name" value="Kinase-like_dom_sf"/>
</dbReference>
<comment type="similarity">
    <text evidence="8">Belongs to the protein kinase superfamily. Ser/Thr protein kinase family. GCN2 subfamily.</text>
</comment>
<dbReference type="PANTHER" id="PTHR11042:SF160">
    <property type="entry name" value="EUKARYOTIC TRANSLATION INITIATION FACTOR 2-ALPHA KINASE 1"/>
    <property type="match status" value="1"/>
</dbReference>
<dbReference type="SUPFAM" id="SSF56112">
    <property type="entry name" value="Protein kinase-like (PK-like)"/>
    <property type="match status" value="1"/>
</dbReference>
<dbReference type="InterPro" id="IPR050339">
    <property type="entry name" value="CC_SR_Kinase"/>
</dbReference>
<dbReference type="PANTHER" id="PTHR11042">
    <property type="entry name" value="EUKARYOTIC TRANSLATION INITIATION FACTOR 2-ALPHA KINASE EIF2-ALPHA KINASE -RELATED"/>
    <property type="match status" value="1"/>
</dbReference>
<keyword evidence="2" id="KW-0723">Serine/threonine-protein kinase</keyword>
<dbReference type="InterPro" id="IPR008271">
    <property type="entry name" value="Ser/Thr_kinase_AS"/>
</dbReference>
<feature type="non-terminal residue" evidence="12">
    <location>
        <position position="232"/>
    </location>
</feature>
<evidence type="ECO:0000256" key="6">
    <source>
        <dbReference type="ARBA" id="ARBA00022840"/>
    </source>
</evidence>
<protein>
    <recommendedName>
        <fullName evidence="1">non-specific serine/threonine protein kinase</fullName>
        <ecNumber evidence="1">2.7.11.1</ecNumber>
    </recommendedName>
</protein>
<keyword evidence="6" id="KW-0067">ATP-binding</keyword>
<evidence type="ECO:0000256" key="5">
    <source>
        <dbReference type="ARBA" id="ARBA00022777"/>
    </source>
</evidence>
<dbReference type="InterPro" id="IPR000719">
    <property type="entry name" value="Prot_kinase_dom"/>
</dbReference>
<dbReference type="EC" id="2.7.11.1" evidence="1"/>
<dbReference type="GO" id="GO:0005524">
    <property type="term" value="F:ATP binding"/>
    <property type="evidence" value="ECO:0007669"/>
    <property type="project" value="UniProtKB-KW"/>
</dbReference>
<organism evidence="12 13">
    <name type="scientific">Candidula unifasciata</name>
    <dbReference type="NCBI Taxonomy" id="100452"/>
    <lineage>
        <taxon>Eukaryota</taxon>
        <taxon>Metazoa</taxon>
        <taxon>Spiralia</taxon>
        <taxon>Lophotrochozoa</taxon>
        <taxon>Mollusca</taxon>
        <taxon>Gastropoda</taxon>
        <taxon>Heterobranchia</taxon>
        <taxon>Euthyneura</taxon>
        <taxon>Panpulmonata</taxon>
        <taxon>Eupulmonata</taxon>
        <taxon>Stylommatophora</taxon>
        <taxon>Helicina</taxon>
        <taxon>Helicoidea</taxon>
        <taxon>Geomitridae</taxon>
        <taxon>Candidula</taxon>
    </lineage>
</organism>
<dbReference type="AlphaFoldDB" id="A0A8S3Z3P2"/>
<dbReference type="EMBL" id="CAJHNH020001243">
    <property type="protein sequence ID" value="CAG5122220.1"/>
    <property type="molecule type" value="Genomic_DNA"/>
</dbReference>
<evidence type="ECO:0000256" key="2">
    <source>
        <dbReference type="ARBA" id="ARBA00022527"/>
    </source>
</evidence>
<dbReference type="Proteomes" id="UP000678393">
    <property type="component" value="Unassembled WGS sequence"/>
</dbReference>
<dbReference type="GO" id="GO:0004694">
    <property type="term" value="F:eukaryotic translation initiation factor 2alpha kinase activity"/>
    <property type="evidence" value="ECO:0007669"/>
    <property type="project" value="TreeGrafter"/>
</dbReference>
<keyword evidence="13" id="KW-1185">Reference proteome</keyword>
<dbReference type="Pfam" id="PF00069">
    <property type="entry name" value="Pkinase"/>
    <property type="match status" value="1"/>
</dbReference>
<dbReference type="Gene3D" id="1.10.510.10">
    <property type="entry name" value="Transferase(Phosphotransferase) domain 1"/>
    <property type="match status" value="1"/>
</dbReference>
<proteinExistence type="inferred from homology"/>
<dbReference type="OrthoDB" id="1405469at2759"/>
<name>A0A8S3Z3P2_9EUPU</name>
<comment type="catalytic activity">
    <reaction evidence="9">
        <text>L-threonyl-[protein] + ATP = O-phospho-L-threonyl-[protein] + ADP + H(+)</text>
        <dbReference type="Rhea" id="RHEA:46608"/>
        <dbReference type="Rhea" id="RHEA-COMP:11060"/>
        <dbReference type="Rhea" id="RHEA-COMP:11605"/>
        <dbReference type="ChEBI" id="CHEBI:15378"/>
        <dbReference type="ChEBI" id="CHEBI:30013"/>
        <dbReference type="ChEBI" id="CHEBI:30616"/>
        <dbReference type="ChEBI" id="CHEBI:61977"/>
        <dbReference type="ChEBI" id="CHEBI:456216"/>
        <dbReference type="EC" id="2.7.11.1"/>
    </reaction>
    <physiologicalReaction direction="left-to-right" evidence="9">
        <dbReference type="Rhea" id="RHEA:46609"/>
    </physiologicalReaction>
</comment>
<gene>
    <name evidence="12" type="ORF">CUNI_LOCUS7778</name>
</gene>
<evidence type="ECO:0000256" key="7">
    <source>
        <dbReference type="ARBA" id="ARBA00023193"/>
    </source>
</evidence>
<evidence type="ECO:0000256" key="3">
    <source>
        <dbReference type="ARBA" id="ARBA00022679"/>
    </source>
</evidence>
<dbReference type="SMART" id="SM00220">
    <property type="entry name" value="S_TKc"/>
    <property type="match status" value="1"/>
</dbReference>
<evidence type="ECO:0000256" key="8">
    <source>
        <dbReference type="ARBA" id="ARBA00037982"/>
    </source>
</evidence>
<accession>A0A8S3Z3P2</accession>